<proteinExistence type="predicted"/>
<evidence type="ECO:0000313" key="1">
    <source>
        <dbReference type="EMBL" id="QBB28702.1"/>
    </source>
</evidence>
<keyword evidence="2" id="KW-1185">Reference proteome</keyword>
<reference evidence="1" key="1">
    <citation type="journal article" date="2019" name="Sci. Rep.">
        <title>The first clawed lobster virus Homarus gammarus nudivirus (HgNV n. sp.) expands the diversity of the Nudiviridae.</title>
        <authorList>
            <person name="Holt C.C."/>
            <person name="Stone M."/>
            <person name="Bass D."/>
            <person name="Bateman K.S."/>
            <person name="van Aerle R."/>
            <person name="Daniels C.L."/>
            <person name="van der Giezen M."/>
            <person name="Ross S.H."/>
            <person name="Hooper C."/>
            <person name="Stentiford G.D."/>
        </authorList>
    </citation>
    <scope>NUCLEOTIDE SEQUENCE</scope>
    <source>
        <strain evidence="1">52S104HLG2</strain>
    </source>
</reference>
<evidence type="ECO:0000313" key="2">
    <source>
        <dbReference type="Proteomes" id="UP000682645"/>
    </source>
</evidence>
<name>A0A411HBC9_9VIRU</name>
<dbReference type="EMBL" id="MK439999">
    <property type="protein sequence ID" value="QBB28702.1"/>
    <property type="molecule type" value="Genomic_DNA"/>
</dbReference>
<protein>
    <submittedName>
        <fullName evidence="1">Uncharacterized protein</fullName>
    </submittedName>
</protein>
<organism evidence="1 2">
    <name type="scientific">Homarus gammarus nudivirus</name>
    <dbReference type="NCBI Taxonomy" id="2509616"/>
    <lineage>
        <taxon>Viruses</taxon>
        <taxon>Viruses incertae sedis</taxon>
        <taxon>Naldaviricetes</taxon>
        <taxon>Lefavirales</taxon>
        <taxon>Nudiviridae</taxon>
        <taxon>Gammanudivirus</taxon>
        <taxon>Gammanudivirus hogammari</taxon>
    </lineage>
</organism>
<gene>
    <name evidence="1" type="ORF">HgNV_097</name>
</gene>
<accession>A0A411HBC9</accession>
<dbReference type="Proteomes" id="UP000682645">
    <property type="component" value="Segment"/>
</dbReference>
<sequence>MFPITILCSFLLSDSLLNTALYNRWKCYSMDGITIDLPITKKFLYNLCIKGILLAFTYDIARDKQKKNIKVIFKVLPTYKTNLKNVWASHYMQPQELNYIDFIMTVYVPKRIVLDLSSDEKQLCKLCNSLIYKNDICLNKKCDAYNFEVYKYISNDIILLQYDDLTFKEMYVACKRCQACKLCRKFKNKKCFRHKICTHKDSKFQYRALNKIVNNNNV</sequence>